<proteinExistence type="predicted"/>
<dbReference type="GO" id="GO:0031593">
    <property type="term" value="F:polyubiquitin modification-dependent protein binding"/>
    <property type="evidence" value="ECO:0007669"/>
    <property type="project" value="TreeGrafter"/>
</dbReference>
<dbReference type="PROSITE" id="PS50053">
    <property type="entry name" value="UBIQUITIN_2"/>
    <property type="match status" value="1"/>
</dbReference>
<keyword evidence="3" id="KW-1185">Reference proteome</keyword>
<dbReference type="GO" id="GO:0005634">
    <property type="term" value="C:nucleus"/>
    <property type="evidence" value="ECO:0007669"/>
    <property type="project" value="InterPro"/>
</dbReference>
<accession>D8M9G4</accession>
<dbReference type="AlphaFoldDB" id="D8M9G4"/>
<dbReference type="SUPFAM" id="SSF63748">
    <property type="entry name" value="Tudor/PWWP/MBT"/>
    <property type="match status" value="1"/>
</dbReference>
<dbReference type="EMBL" id="FN668688">
    <property type="protein sequence ID" value="CBK24703.2"/>
    <property type="molecule type" value="Genomic_DNA"/>
</dbReference>
<dbReference type="GO" id="GO:0005829">
    <property type="term" value="C:cytosol"/>
    <property type="evidence" value="ECO:0007669"/>
    <property type="project" value="TreeGrafter"/>
</dbReference>
<protein>
    <recommendedName>
        <fullName evidence="1">Ubiquitin-like domain-containing protein</fullName>
    </recommendedName>
</protein>
<dbReference type="InterPro" id="IPR029071">
    <property type="entry name" value="Ubiquitin-like_domsf"/>
</dbReference>
<dbReference type="PANTHER" id="PTHR10677">
    <property type="entry name" value="UBIQUILIN"/>
    <property type="match status" value="1"/>
</dbReference>
<gene>
    <name evidence="2" type="ORF">GSBLH_T00004410001</name>
</gene>
<feature type="domain" description="Ubiquitin-like" evidence="1">
    <location>
        <begin position="8"/>
        <end position="86"/>
    </location>
</feature>
<organism evidence="2">
    <name type="scientific">Blastocystis hominis</name>
    <dbReference type="NCBI Taxonomy" id="12968"/>
    <lineage>
        <taxon>Eukaryota</taxon>
        <taxon>Sar</taxon>
        <taxon>Stramenopiles</taxon>
        <taxon>Bigyra</taxon>
        <taxon>Opalozoa</taxon>
        <taxon>Opalinata</taxon>
        <taxon>Blastocystidae</taxon>
        <taxon>Blastocystis</taxon>
    </lineage>
</organism>
<dbReference type="OrthoDB" id="428577at2759"/>
<evidence type="ECO:0000313" key="2">
    <source>
        <dbReference type="EMBL" id="CBK24703.2"/>
    </source>
</evidence>
<dbReference type="InterPro" id="IPR015496">
    <property type="entry name" value="Ubiquilin"/>
</dbReference>
<dbReference type="GeneID" id="24921438"/>
<dbReference type="Proteomes" id="UP000008312">
    <property type="component" value="Unassembled WGS sequence"/>
</dbReference>
<dbReference type="Pfam" id="PF00240">
    <property type="entry name" value="ubiquitin"/>
    <property type="match status" value="1"/>
</dbReference>
<dbReference type="Gene3D" id="3.10.20.90">
    <property type="entry name" value="Phosphatidylinositol 3-kinase Catalytic Subunit, Chain A, domain 1"/>
    <property type="match status" value="1"/>
</dbReference>
<evidence type="ECO:0000259" key="1">
    <source>
        <dbReference type="PROSITE" id="PS50053"/>
    </source>
</evidence>
<dbReference type="GO" id="GO:0006511">
    <property type="term" value="P:ubiquitin-dependent protein catabolic process"/>
    <property type="evidence" value="ECO:0007669"/>
    <property type="project" value="TreeGrafter"/>
</dbReference>
<dbReference type="PANTHER" id="PTHR10677:SF3">
    <property type="entry name" value="FI07626P-RELATED"/>
    <property type="match status" value="1"/>
</dbReference>
<dbReference type="CDD" id="cd17039">
    <property type="entry name" value="Ubl_ubiquitin_like"/>
    <property type="match status" value="1"/>
</dbReference>
<dbReference type="Pfam" id="PF02820">
    <property type="entry name" value="MBT"/>
    <property type="match status" value="1"/>
</dbReference>
<dbReference type="RefSeq" id="XP_012898751.1">
    <property type="nucleotide sequence ID" value="XM_013043297.1"/>
</dbReference>
<dbReference type="SUPFAM" id="SSF54236">
    <property type="entry name" value="Ubiquitin-like"/>
    <property type="match status" value="1"/>
</dbReference>
<dbReference type="OMA" id="RIFIHYN"/>
<dbReference type="InterPro" id="IPR004092">
    <property type="entry name" value="Mbt"/>
</dbReference>
<dbReference type="GO" id="GO:0006355">
    <property type="term" value="P:regulation of DNA-templated transcription"/>
    <property type="evidence" value="ECO:0007669"/>
    <property type="project" value="InterPro"/>
</dbReference>
<dbReference type="InterPro" id="IPR000626">
    <property type="entry name" value="Ubiquitin-like_dom"/>
</dbReference>
<sequence>MDGNENNITLHVSFVQEDGRTVDIEVPPNCTVGELKLKIEHTHHIQADTQRLIYLGRILENNNESIQTYNIANDTTIQLTIVQQEAPDNDNSFSYEVERNLFQRRLQRAIDNYGGDIFSWQAMLTLQGARFPEAGDTFTYPVASSLEFLRQGLLTCNTYISALTLPESSIPSFAPTSAVSTTAPRPNRRFYLGQWIDALDTVEKWLEATIIAVDAEYVFVHYNGWASRWDEWIHVNSPRIAPFRTHTRHVQVRSTLSPDVVCWARDARVTGSEDALTLVQRIQTVSSEIWRVLASLHREETESEERFNHRKAQIWTQFAPILDRIGRLTADSASVLRCIAGGGEILAVPPAGGSGIAGK</sequence>
<name>D8M9G4_BLAHO</name>
<dbReference type="SMART" id="SM00213">
    <property type="entry name" value="UBQ"/>
    <property type="match status" value="1"/>
</dbReference>
<dbReference type="CDD" id="cd20104">
    <property type="entry name" value="MBT_PHF20L1-like"/>
    <property type="match status" value="1"/>
</dbReference>
<reference evidence="2" key="1">
    <citation type="submission" date="2010-02" db="EMBL/GenBank/DDBJ databases">
        <title>Sequencing and annotation of the Blastocystis hominis genome.</title>
        <authorList>
            <person name="Wincker P."/>
        </authorList>
    </citation>
    <scope>NUCLEOTIDE SEQUENCE</scope>
    <source>
        <strain evidence="2">Singapore isolate B</strain>
    </source>
</reference>
<dbReference type="Gene3D" id="2.30.30.140">
    <property type="match status" value="1"/>
</dbReference>
<dbReference type="InParanoid" id="D8M9G4"/>
<evidence type="ECO:0000313" key="3">
    <source>
        <dbReference type="Proteomes" id="UP000008312"/>
    </source>
</evidence>